<dbReference type="Proteomes" id="UP000553632">
    <property type="component" value="Unassembled WGS sequence"/>
</dbReference>
<evidence type="ECO:0000313" key="1">
    <source>
        <dbReference type="EMBL" id="KAF4701821.1"/>
    </source>
</evidence>
<keyword evidence="2" id="KW-1185">Reference proteome</keyword>
<dbReference type="EMBL" id="JABANO010036442">
    <property type="protein sequence ID" value="KAF4701821.1"/>
    <property type="molecule type" value="Genomic_DNA"/>
</dbReference>
<organism evidence="1 2">
    <name type="scientific">Perkinsus olseni</name>
    <name type="common">Perkinsus atlanticus</name>
    <dbReference type="NCBI Taxonomy" id="32597"/>
    <lineage>
        <taxon>Eukaryota</taxon>
        <taxon>Sar</taxon>
        <taxon>Alveolata</taxon>
        <taxon>Perkinsozoa</taxon>
        <taxon>Perkinsea</taxon>
        <taxon>Perkinsida</taxon>
        <taxon>Perkinsidae</taxon>
        <taxon>Perkinsus</taxon>
    </lineage>
</organism>
<protein>
    <submittedName>
        <fullName evidence="1">Uncharacterized protein</fullName>
    </submittedName>
</protein>
<proteinExistence type="predicted"/>
<feature type="non-terminal residue" evidence="1">
    <location>
        <position position="1"/>
    </location>
</feature>
<reference evidence="1 2" key="1">
    <citation type="submission" date="2020-04" db="EMBL/GenBank/DDBJ databases">
        <title>Perkinsus olseni comparative genomics.</title>
        <authorList>
            <person name="Bogema D.R."/>
        </authorList>
    </citation>
    <scope>NUCLEOTIDE SEQUENCE [LARGE SCALE GENOMIC DNA]</scope>
    <source>
        <strain evidence="1 2">ATCC PRA-207</strain>
    </source>
</reference>
<evidence type="ECO:0000313" key="2">
    <source>
        <dbReference type="Proteomes" id="UP000553632"/>
    </source>
</evidence>
<sequence>TVTGPLGKRRVPEALMALTADVTQTDVQLECLALDIILNIITFYSSRPAALVKFVKNHAVVEWCYNLLRDKAHLPTLRSTALKIADILLSRLPSRSTLSLPLFSPGIFDGLLRDS</sequence>
<comment type="caution">
    <text evidence="1">The sequence shown here is derived from an EMBL/GenBank/DDBJ whole genome shotgun (WGS) entry which is preliminary data.</text>
</comment>
<accession>A0A7J6Q1H7</accession>
<gene>
    <name evidence="1" type="ORF">FOZ63_023841</name>
</gene>
<name>A0A7J6Q1H7_PEROL</name>
<dbReference type="AlphaFoldDB" id="A0A7J6Q1H7"/>